<evidence type="ECO:0000313" key="4">
    <source>
        <dbReference type="EMBL" id="MFM1729249.1"/>
    </source>
</evidence>
<protein>
    <submittedName>
        <fullName evidence="4">Mycofactocin-coupled SDR family oxidoreductase</fullName>
    </submittedName>
</protein>
<sequence>MNRVSGKVVLITGAARGQGRSHAVHLADEGADIIAFDICEDIETNEYPLATQADLDETGRLVEKAGRRIVTAKVDVRDRAALEQALASAVATLGRLDVVVANAGICPLGNHVPPRGFVDAFDVDFVGVVNTIHAAMPYLKAGASIIATGSVAGLVPQTGINGQQAMQGPGGDGYGLAKKMIGTYTESLALTLGPSSIRVNAIHPTNVDTDMLQSAPMYKTFRPDLENPTAEDAKVTFPFMQAMPTPWVDPADISHAVVYLASDESRFVTGQQLRVDAGAGLKLGI</sequence>
<dbReference type="InterPro" id="IPR036291">
    <property type="entry name" value="NAD(P)-bd_dom_sf"/>
</dbReference>
<comment type="similarity">
    <text evidence="1">Belongs to the short-chain dehydrogenases/reductases (SDR) family.</text>
</comment>
<comment type="caution">
    <text evidence="4">The sequence shown here is derived from an EMBL/GenBank/DDBJ whole genome shotgun (WGS) entry which is preliminary data.</text>
</comment>
<evidence type="ECO:0000256" key="3">
    <source>
        <dbReference type="ARBA" id="ARBA00023027"/>
    </source>
</evidence>
<dbReference type="RefSeq" id="WP_348605961.1">
    <property type="nucleotide sequence ID" value="NZ_CP157276.1"/>
</dbReference>
<reference evidence="4 5" key="1">
    <citation type="submission" date="2023-11" db="EMBL/GenBank/DDBJ databases">
        <authorList>
            <person name="Val-Calvo J."/>
            <person name="Scortti M."/>
            <person name="Vazquez-Boland J."/>
        </authorList>
    </citation>
    <scope>NUCLEOTIDE SEQUENCE [LARGE SCALE GENOMIC DNA]</scope>
    <source>
        <strain evidence="4 5">DSM 46662</strain>
    </source>
</reference>
<dbReference type="Pfam" id="PF13561">
    <property type="entry name" value="adh_short_C2"/>
    <property type="match status" value="1"/>
</dbReference>
<dbReference type="InterPro" id="IPR023985">
    <property type="entry name" value="SDR_subfam_1"/>
</dbReference>
<organism evidence="4 5">
    <name type="scientific">Prescottella soli</name>
    <dbReference type="NCBI Taxonomy" id="1543852"/>
    <lineage>
        <taxon>Bacteria</taxon>
        <taxon>Bacillati</taxon>
        <taxon>Actinomycetota</taxon>
        <taxon>Actinomycetes</taxon>
        <taxon>Mycobacteriales</taxon>
        <taxon>Nocardiaceae</taxon>
        <taxon>Prescottella</taxon>
    </lineage>
</organism>
<dbReference type="NCBIfam" id="TIGR03971">
    <property type="entry name" value="SDR_subfam_1"/>
    <property type="match status" value="1"/>
</dbReference>
<dbReference type="SUPFAM" id="SSF51735">
    <property type="entry name" value="NAD(P)-binding Rossmann-fold domains"/>
    <property type="match status" value="1"/>
</dbReference>
<proteinExistence type="inferred from homology"/>
<keyword evidence="2" id="KW-0560">Oxidoreductase</keyword>
<dbReference type="Gene3D" id="3.40.50.720">
    <property type="entry name" value="NAD(P)-binding Rossmann-like Domain"/>
    <property type="match status" value="1"/>
</dbReference>
<dbReference type="PANTHER" id="PTHR43008">
    <property type="entry name" value="BENZIL REDUCTASE"/>
    <property type="match status" value="1"/>
</dbReference>
<dbReference type="PANTHER" id="PTHR43008:SF4">
    <property type="entry name" value="CHAIN DEHYDROGENASE, PUTATIVE (AFU_ORTHOLOGUE AFUA_4G08710)-RELATED"/>
    <property type="match status" value="1"/>
</dbReference>
<dbReference type="Proteomes" id="UP001629744">
    <property type="component" value="Unassembled WGS sequence"/>
</dbReference>
<gene>
    <name evidence="4" type="ORF">ABEU19_002757</name>
</gene>
<dbReference type="EMBL" id="JBDLNU010000003">
    <property type="protein sequence ID" value="MFM1729249.1"/>
    <property type="molecule type" value="Genomic_DNA"/>
</dbReference>
<name>A0ABW9FUH8_9NOCA</name>
<evidence type="ECO:0000313" key="5">
    <source>
        <dbReference type="Proteomes" id="UP001629744"/>
    </source>
</evidence>
<evidence type="ECO:0000256" key="1">
    <source>
        <dbReference type="ARBA" id="ARBA00006484"/>
    </source>
</evidence>
<dbReference type="CDD" id="cd05233">
    <property type="entry name" value="SDR_c"/>
    <property type="match status" value="1"/>
</dbReference>
<accession>A0ABW9FUH8</accession>
<keyword evidence="5" id="KW-1185">Reference proteome</keyword>
<evidence type="ECO:0000256" key="2">
    <source>
        <dbReference type="ARBA" id="ARBA00023002"/>
    </source>
</evidence>
<keyword evidence="3" id="KW-0520">NAD</keyword>
<dbReference type="PRINTS" id="PR00081">
    <property type="entry name" value="GDHRDH"/>
</dbReference>
<dbReference type="InterPro" id="IPR002347">
    <property type="entry name" value="SDR_fam"/>
</dbReference>